<dbReference type="PANTHER" id="PTHR43708:SF8">
    <property type="entry name" value="OXIDOREDUCTASE"/>
    <property type="match status" value="1"/>
</dbReference>
<dbReference type="Proteomes" id="UP000019849">
    <property type="component" value="Unassembled WGS sequence"/>
</dbReference>
<feature type="domain" description="Gfo/Idh/MocA-like oxidoreductase N-terminal" evidence="1">
    <location>
        <begin position="5"/>
        <end position="121"/>
    </location>
</feature>
<protein>
    <submittedName>
        <fullName evidence="3">Oxidoreductase</fullName>
    </submittedName>
    <submittedName>
        <fullName evidence="4">Putative dehydrogenase</fullName>
    </submittedName>
</protein>
<dbReference type="InterPro" id="IPR036291">
    <property type="entry name" value="NAD(P)-bd_dom_sf"/>
</dbReference>
<dbReference type="Proteomes" id="UP000294958">
    <property type="component" value="Unassembled WGS sequence"/>
</dbReference>
<dbReference type="PATRIC" id="fig|69279.3.peg.4319"/>
<evidence type="ECO:0000259" key="2">
    <source>
        <dbReference type="Pfam" id="PF22725"/>
    </source>
</evidence>
<keyword evidence="6" id="KW-1185">Reference proteome</keyword>
<dbReference type="OrthoDB" id="9792935at2"/>
<dbReference type="InterPro" id="IPR000683">
    <property type="entry name" value="Gfo/Idh/MocA-like_OxRdtase_N"/>
</dbReference>
<accession>A0A011U845</accession>
<proteinExistence type="predicted"/>
<dbReference type="InterPro" id="IPR051317">
    <property type="entry name" value="Gfo/Idh/MocA_oxidoreduct"/>
</dbReference>
<dbReference type="STRING" id="69279.BG36_16285"/>
<dbReference type="RefSeq" id="WP_035032007.1">
    <property type="nucleotide sequence ID" value="NZ_KK073907.1"/>
</dbReference>
<evidence type="ECO:0000313" key="6">
    <source>
        <dbReference type="Proteomes" id="UP000294958"/>
    </source>
</evidence>
<comment type="caution">
    <text evidence="3">The sequence shown here is derived from an EMBL/GenBank/DDBJ whole genome shotgun (WGS) entry which is preliminary data.</text>
</comment>
<evidence type="ECO:0000259" key="1">
    <source>
        <dbReference type="Pfam" id="PF01408"/>
    </source>
</evidence>
<dbReference type="SUPFAM" id="SSF51735">
    <property type="entry name" value="NAD(P)-binding Rossmann-fold domains"/>
    <property type="match status" value="1"/>
</dbReference>
<dbReference type="PANTHER" id="PTHR43708">
    <property type="entry name" value="CONSERVED EXPRESSED OXIDOREDUCTASE (EUROFUNG)"/>
    <property type="match status" value="1"/>
</dbReference>
<dbReference type="HOGENOM" id="CLU_023194_1_2_5"/>
<reference evidence="4 6" key="2">
    <citation type="submission" date="2019-03" db="EMBL/GenBank/DDBJ databases">
        <title>Genomic Encyclopedia of Type Strains, Phase IV (KMG-IV): sequencing the most valuable type-strain genomes for metagenomic binning, comparative biology and taxonomic classification.</title>
        <authorList>
            <person name="Goeker M."/>
        </authorList>
    </citation>
    <scope>NUCLEOTIDE SEQUENCE [LARGE SCALE GENOMIC DNA]</scope>
    <source>
        <strain evidence="4 6">DSM 11603</strain>
    </source>
</reference>
<dbReference type="Pfam" id="PF01408">
    <property type="entry name" value="GFO_IDH_MocA"/>
    <property type="match status" value="1"/>
</dbReference>
<dbReference type="EMBL" id="SNZF01000010">
    <property type="protein sequence ID" value="TDR35316.1"/>
    <property type="molecule type" value="Genomic_DNA"/>
</dbReference>
<dbReference type="GO" id="GO:0000166">
    <property type="term" value="F:nucleotide binding"/>
    <property type="evidence" value="ECO:0007669"/>
    <property type="project" value="InterPro"/>
</dbReference>
<name>A0A011U845_9HYPH</name>
<dbReference type="InterPro" id="IPR055170">
    <property type="entry name" value="GFO_IDH_MocA-like_dom"/>
</dbReference>
<dbReference type="eggNOG" id="COG0673">
    <property type="taxonomic scope" value="Bacteria"/>
</dbReference>
<gene>
    <name evidence="3" type="ORF">BG36_16285</name>
    <name evidence="4" type="ORF">DES43_110124</name>
</gene>
<dbReference type="Gene3D" id="3.40.50.720">
    <property type="entry name" value="NAD(P)-binding Rossmann-like Domain"/>
    <property type="match status" value="1"/>
</dbReference>
<evidence type="ECO:0000313" key="5">
    <source>
        <dbReference type="Proteomes" id="UP000019849"/>
    </source>
</evidence>
<dbReference type="EMBL" id="JENY01000035">
    <property type="protein sequence ID" value="EXL01993.1"/>
    <property type="molecule type" value="Genomic_DNA"/>
</dbReference>
<sequence length="336" mass="36443">MSEELKVGVIGLGEVGRHQVNGVLAAAGARLFAVADFNAELVEATVKTTAARGYASAEELIGDSDVEAVVVCVPHKFHADLCRRALAAGKHVFVEKPVTVTAVQCDELIALSREKGKIFGASHNQLFYPPHRWLRTAIDEGRIARPTLLRLRLAIGGKLGGWRADPDLTGGGLLFDAGFHRFYVARFLMGEVSAVSASLDTLRPREVGEDVGIVTLEFRDGGRAVIEAGYHAPKGVFDDQIEAVSADALIRIPGLEAHFEKFSVEPQLKQWQDGAWSEVEVETIEWPETVGRAVGNFIDAVRGKADLAADGQEARRIVEIVEAAYRSAIEGRRIEV</sequence>
<feature type="domain" description="GFO/IDH/MocA-like oxidoreductase" evidence="2">
    <location>
        <begin position="132"/>
        <end position="242"/>
    </location>
</feature>
<reference evidence="3 5" key="1">
    <citation type="submission" date="2014-02" db="EMBL/GenBank/DDBJ databases">
        <title>Aquamicrobium defluvii Genome sequencing.</title>
        <authorList>
            <person name="Wang X."/>
        </authorList>
    </citation>
    <scope>NUCLEOTIDE SEQUENCE [LARGE SCALE GENOMIC DNA]</scope>
    <source>
        <strain evidence="3 5">W13Z1</strain>
    </source>
</reference>
<organism evidence="3 5">
    <name type="scientific">Aquamicrobium defluvii</name>
    <dbReference type="NCBI Taxonomy" id="69279"/>
    <lineage>
        <taxon>Bacteria</taxon>
        <taxon>Pseudomonadati</taxon>
        <taxon>Pseudomonadota</taxon>
        <taxon>Alphaproteobacteria</taxon>
        <taxon>Hyphomicrobiales</taxon>
        <taxon>Phyllobacteriaceae</taxon>
        <taxon>Aquamicrobium</taxon>
    </lineage>
</organism>
<dbReference type="AlphaFoldDB" id="A0A011U845"/>
<evidence type="ECO:0000313" key="4">
    <source>
        <dbReference type="EMBL" id="TDR35316.1"/>
    </source>
</evidence>
<dbReference type="SUPFAM" id="SSF55347">
    <property type="entry name" value="Glyceraldehyde-3-phosphate dehydrogenase-like, C-terminal domain"/>
    <property type="match status" value="1"/>
</dbReference>
<dbReference type="Pfam" id="PF22725">
    <property type="entry name" value="GFO_IDH_MocA_C3"/>
    <property type="match status" value="1"/>
</dbReference>
<evidence type="ECO:0000313" key="3">
    <source>
        <dbReference type="EMBL" id="EXL01993.1"/>
    </source>
</evidence>
<dbReference type="Gene3D" id="3.30.360.10">
    <property type="entry name" value="Dihydrodipicolinate Reductase, domain 2"/>
    <property type="match status" value="1"/>
</dbReference>